<name>A0A375FQX4_9BURK</name>
<organism evidence="2 4">
    <name type="scientific">Cupriavidus oxalaticus</name>
    <dbReference type="NCBI Taxonomy" id="96344"/>
    <lineage>
        <taxon>Bacteria</taxon>
        <taxon>Pseudomonadati</taxon>
        <taxon>Pseudomonadota</taxon>
        <taxon>Betaproteobacteria</taxon>
        <taxon>Burkholderiales</taxon>
        <taxon>Burkholderiaceae</taxon>
        <taxon>Cupriavidus</taxon>
    </lineage>
</organism>
<dbReference type="AlphaFoldDB" id="A0A375FQX4"/>
<gene>
    <name evidence="3" type="ORF">CO2235_MP70190</name>
    <name evidence="2" type="ORF">CO2235_U630006</name>
</gene>
<dbReference type="Pfam" id="PF03401">
    <property type="entry name" value="TctC"/>
    <property type="match status" value="1"/>
</dbReference>
<dbReference type="Gene3D" id="3.40.190.150">
    <property type="entry name" value="Bordetella uptake gene, domain 1"/>
    <property type="match status" value="1"/>
</dbReference>
<comment type="caution">
    <text evidence="2">The sequence shown here is derived from an EMBL/GenBank/DDBJ whole genome shotgun (WGS) entry which is preliminary data.</text>
</comment>
<evidence type="ECO:0000313" key="2">
    <source>
        <dbReference type="EMBL" id="SPC07349.1"/>
    </source>
</evidence>
<dbReference type="CDD" id="cd07012">
    <property type="entry name" value="PBP2_Bug_TTT"/>
    <property type="match status" value="1"/>
</dbReference>
<dbReference type="PANTHER" id="PTHR42928:SF5">
    <property type="entry name" value="BLR1237 PROTEIN"/>
    <property type="match status" value="1"/>
</dbReference>
<evidence type="ECO:0000256" key="1">
    <source>
        <dbReference type="ARBA" id="ARBA00006987"/>
    </source>
</evidence>
<dbReference type="Gene3D" id="3.40.190.10">
    <property type="entry name" value="Periplasmic binding protein-like II"/>
    <property type="match status" value="1"/>
</dbReference>
<proteinExistence type="inferred from homology"/>
<evidence type="ECO:0000313" key="3">
    <source>
        <dbReference type="EMBL" id="SPC23482.1"/>
    </source>
</evidence>
<dbReference type="Proteomes" id="UP000256862">
    <property type="component" value="Plasmid CO2235_mp"/>
</dbReference>
<protein>
    <recommendedName>
        <fullName evidence="5">Tripartite tricarboxylate transporter substrate binding protein</fullName>
    </recommendedName>
</protein>
<dbReference type="SUPFAM" id="SSF53850">
    <property type="entry name" value="Periplasmic binding protein-like II"/>
    <property type="match status" value="1"/>
</dbReference>
<evidence type="ECO:0000313" key="4">
    <source>
        <dbReference type="Proteomes" id="UP000256862"/>
    </source>
</evidence>
<sequence length="335" mass="35023">MTMAADKISRRDVLARMRDVMLLGAAPALAPLAALAQAYPARTVRLISPYGPGGSNDTSARLLAEALSRKYGQQFVVENKPGAGTRVANETLARAAPDGYTLLWAAAPFAINAAAGLPQQYDIHKDFVAVGPRVLGPVFLIVKADSPARSVADFVKLARAKADGVTFASPGAGSGPHLTAELFGAQAKFKVLNVHYRGDATAYTELLAGRVDATLTAITTALPFIKAGKLRVLAVASEQRTPVYPDAPTLVEQGYPGVTGYGWFGLMAPAGTPAAIVRQLSQDASAVLSDADMRSRLAALGLQPEPGDSAGFARFIDAEVRKWAAVIKASGVVLE</sequence>
<comment type="similarity">
    <text evidence="1">Belongs to the UPF0065 (bug) family.</text>
</comment>
<dbReference type="EMBL" id="OGUS01000069">
    <property type="protein sequence ID" value="SPC07349.1"/>
    <property type="molecule type" value="Genomic_DNA"/>
</dbReference>
<dbReference type="InterPro" id="IPR006311">
    <property type="entry name" value="TAT_signal"/>
</dbReference>
<dbReference type="InterPro" id="IPR005064">
    <property type="entry name" value="BUG"/>
</dbReference>
<dbReference type="PIRSF" id="PIRSF017082">
    <property type="entry name" value="YflP"/>
    <property type="match status" value="1"/>
</dbReference>
<dbReference type="PANTHER" id="PTHR42928">
    <property type="entry name" value="TRICARBOXYLATE-BINDING PROTEIN"/>
    <property type="match status" value="1"/>
</dbReference>
<accession>A0A375FQX4</accession>
<dbReference type="EMBL" id="OGUS01000142">
    <property type="protein sequence ID" value="SPC23482.1"/>
    <property type="molecule type" value="Genomic_DNA"/>
</dbReference>
<reference evidence="2" key="1">
    <citation type="submission" date="2018-01" db="EMBL/GenBank/DDBJ databases">
        <authorList>
            <person name="Clerissi C."/>
        </authorList>
    </citation>
    <scope>NUCLEOTIDE SEQUENCE</scope>
    <source>
        <strain evidence="2">Cupriavidus oxalaticus LMG 2235</strain>
    </source>
</reference>
<dbReference type="PROSITE" id="PS51318">
    <property type="entry name" value="TAT"/>
    <property type="match status" value="1"/>
</dbReference>
<evidence type="ECO:0008006" key="5">
    <source>
        <dbReference type="Google" id="ProtNLM"/>
    </source>
</evidence>
<reference evidence="4" key="2">
    <citation type="submission" date="2018-01" db="EMBL/GenBank/DDBJ databases">
        <authorList>
            <person name="Gaut B.S."/>
            <person name="Morton B.R."/>
            <person name="Clegg M.T."/>
            <person name="Duvall M.R."/>
        </authorList>
    </citation>
    <scope>NUCLEOTIDE SEQUENCE [LARGE SCALE GENOMIC DNA]</scope>
</reference>
<dbReference type="InterPro" id="IPR042100">
    <property type="entry name" value="Bug_dom1"/>
</dbReference>